<evidence type="ECO:0000259" key="6">
    <source>
        <dbReference type="Pfam" id="PF00962"/>
    </source>
</evidence>
<comment type="cofactor">
    <cofactor evidence="5">
        <name>Zn(2+)</name>
        <dbReference type="ChEBI" id="CHEBI:29105"/>
    </cofactor>
    <text evidence="5">Binds 1 zinc ion per subunit.</text>
</comment>
<feature type="binding site" evidence="5">
    <location>
        <position position="275"/>
    </location>
    <ligand>
        <name>substrate</name>
    </ligand>
</feature>
<keyword evidence="8" id="KW-1185">Reference proteome</keyword>
<dbReference type="RefSeq" id="WP_190267623.1">
    <property type="nucleotide sequence ID" value="NZ_BAABAD010000005.1"/>
</dbReference>
<dbReference type="EMBL" id="JACWMS010000003">
    <property type="protein sequence ID" value="MBD1320959.1"/>
    <property type="molecule type" value="Genomic_DNA"/>
</dbReference>
<feature type="binding site" evidence="5">
    <location>
        <position position="13"/>
    </location>
    <ligand>
        <name>Zn(2+)</name>
        <dbReference type="ChEBI" id="CHEBI:29105"/>
        <note>catalytic</note>
    </ligand>
</feature>
<dbReference type="Pfam" id="PF00962">
    <property type="entry name" value="A_deaminase"/>
    <property type="match status" value="1"/>
</dbReference>
<proteinExistence type="inferred from homology"/>
<feature type="site" description="Important for catalytic activity" evidence="5">
    <location>
        <position position="217"/>
    </location>
</feature>
<evidence type="ECO:0000313" key="8">
    <source>
        <dbReference type="Proteomes" id="UP000602395"/>
    </source>
</evidence>
<keyword evidence="1 5" id="KW-0479">Metal-binding</keyword>
<organism evidence="7 8">
    <name type="scientific">Gordonia hankookensis</name>
    <dbReference type="NCBI Taxonomy" id="589403"/>
    <lineage>
        <taxon>Bacteria</taxon>
        <taxon>Bacillati</taxon>
        <taxon>Actinomycetota</taxon>
        <taxon>Actinomycetes</taxon>
        <taxon>Mycobacteriales</taxon>
        <taxon>Gordoniaceae</taxon>
        <taxon>Gordonia</taxon>
    </lineage>
</organism>
<dbReference type="CDD" id="cd01320">
    <property type="entry name" value="ADA"/>
    <property type="match status" value="1"/>
</dbReference>
<comment type="function">
    <text evidence="5">Catalyzes the hydrolytic deamination of adenine to hypoxanthine. Plays an important role in the purine salvage pathway and in nitrogen catabolism.</text>
</comment>
<keyword evidence="2 5" id="KW-0378">Hydrolase</keyword>
<dbReference type="InterPro" id="IPR006330">
    <property type="entry name" value="Ado/ade_deaminase"/>
</dbReference>
<dbReference type="GO" id="GO:0016787">
    <property type="term" value="F:hydrolase activity"/>
    <property type="evidence" value="ECO:0007669"/>
    <property type="project" value="UniProtKB-KW"/>
</dbReference>
<sequence>MTRIAALPKVELHLHIEGTLEPELVFELARENGIDLPYRDAEELRARYAFDDLQSFLEIYYENLVVLRGRRDFARLAHAYATRAHAAGVVHAEVFFDPQAHTVRGVTLTEVVDGLMDGFERAHAELGITTGLIACFLRDRPVAEALSTLDELLAVDAPIIGVGLDSAEVGNPASRFTEVFDRASRAGLRLVAHAGEEGGPDSILQALDDLAVERVDHGIRSVDDPRLMSRLADERTPLTICPLSNVHLNAVADIASHPLPELIEAGLHVTINSDDPAYFGGYVDQNYAAIVDAFDLDDQTVARLAHNSVDASFLDTSRQQEIHARIDEWLSPPSGGRPAD</sequence>
<feature type="active site" description="Proton donor" evidence="5">
    <location>
        <position position="196"/>
    </location>
</feature>
<feature type="binding site" evidence="5">
    <location>
        <position position="193"/>
    </location>
    <ligand>
        <name>Zn(2+)</name>
        <dbReference type="ChEBI" id="CHEBI:29105"/>
        <note>catalytic</note>
    </ligand>
</feature>
<comment type="similarity">
    <text evidence="5">Belongs to the metallo-dependent hydrolases superfamily. Adenosine and AMP deaminases family. Adenine deaminase type 2 subfamily.</text>
</comment>
<protein>
    <recommendedName>
        <fullName evidence="5">Adenine deaminase</fullName>
        <shortName evidence="5">ADE</shortName>
        <ecNumber evidence="5">3.5.4.2</ecNumber>
    </recommendedName>
    <alternativeName>
        <fullName evidence="5">Adenine aminohydrolase</fullName>
        <shortName evidence="5">AAH</shortName>
    </alternativeName>
</protein>
<dbReference type="NCBIfam" id="TIGR01430">
    <property type="entry name" value="aden_deam"/>
    <property type="match status" value="1"/>
</dbReference>
<comment type="caution">
    <text evidence="7">The sequence shown here is derived from an EMBL/GenBank/DDBJ whole genome shotgun (WGS) entry which is preliminary data.</text>
</comment>
<dbReference type="PANTHER" id="PTHR43114">
    <property type="entry name" value="ADENINE DEAMINASE"/>
    <property type="match status" value="1"/>
</dbReference>
<dbReference type="SUPFAM" id="SSF51556">
    <property type="entry name" value="Metallo-dependent hydrolases"/>
    <property type="match status" value="1"/>
</dbReference>
<accession>A0ABR7WDV0</accession>
<dbReference type="EC" id="3.5.4.2" evidence="5"/>
<evidence type="ECO:0000256" key="2">
    <source>
        <dbReference type="ARBA" id="ARBA00022801"/>
    </source>
</evidence>
<dbReference type="InterPro" id="IPR028892">
    <property type="entry name" value="ADE"/>
</dbReference>
<evidence type="ECO:0000256" key="1">
    <source>
        <dbReference type="ARBA" id="ARBA00022723"/>
    </source>
</evidence>
<keyword evidence="4 5" id="KW-0546">Nucleotide metabolism</keyword>
<feature type="binding site" evidence="5">
    <location>
        <position position="15"/>
    </location>
    <ligand>
        <name>Zn(2+)</name>
        <dbReference type="ChEBI" id="CHEBI:29105"/>
        <note>catalytic</note>
    </ligand>
</feature>
<dbReference type="NCBIfam" id="NF006850">
    <property type="entry name" value="PRK09358.1-6"/>
    <property type="match status" value="1"/>
</dbReference>
<evidence type="ECO:0000256" key="5">
    <source>
        <dbReference type="HAMAP-Rule" id="MF_01962"/>
    </source>
</evidence>
<evidence type="ECO:0000256" key="4">
    <source>
        <dbReference type="ARBA" id="ARBA00023080"/>
    </source>
</evidence>
<evidence type="ECO:0000313" key="7">
    <source>
        <dbReference type="EMBL" id="MBD1320959.1"/>
    </source>
</evidence>
<comment type="catalytic activity">
    <reaction evidence="5">
        <text>adenine + H2O + H(+) = hypoxanthine + NH4(+)</text>
        <dbReference type="Rhea" id="RHEA:23688"/>
        <dbReference type="ChEBI" id="CHEBI:15377"/>
        <dbReference type="ChEBI" id="CHEBI:15378"/>
        <dbReference type="ChEBI" id="CHEBI:16708"/>
        <dbReference type="ChEBI" id="CHEBI:17368"/>
        <dbReference type="ChEBI" id="CHEBI:28938"/>
        <dbReference type="EC" id="3.5.4.2"/>
    </reaction>
</comment>
<dbReference type="InterPro" id="IPR032466">
    <property type="entry name" value="Metal_Hydrolase"/>
</dbReference>
<dbReference type="InterPro" id="IPR001365">
    <property type="entry name" value="A_deaminase_dom"/>
</dbReference>
<feature type="binding site" evidence="5">
    <location>
        <position position="274"/>
    </location>
    <ligand>
        <name>Zn(2+)</name>
        <dbReference type="ChEBI" id="CHEBI:29105"/>
        <note>catalytic</note>
    </ligand>
</feature>
<dbReference type="HAMAP" id="MF_01962">
    <property type="entry name" value="Adenine_deaminase"/>
    <property type="match status" value="1"/>
</dbReference>
<reference evidence="7 8" key="1">
    <citation type="submission" date="2020-09" db="EMBL/GenBank/DDBJ databases">
        <title>Novel species in genus Gordonia.</title>
        <authorList>
            <person name="Zhang G."/>
        </authorList>
    </citation>
    <scope>NUCLEOTIDE SEQUENCE [LARGE SCALE GENOMIC DNA]</scope>
    <source>
        <strain evidence="7 8">ON-33</strain>
    </source>
</reference>
<dbReference type="PANTHER" id="PTHR43114:SF6">
    <property type="entry name" value="ADENINE DEAMINASE"/>
    <property type="match status" value="1"/>
</dbReference>
<keyword evidence="3 5" id="KW-0862">Zinc</keyword>
<dbReference type="Gene3D" id="3.20.20.140">
    <property type="entry name" value="Metal-dependent hydrolases"/>
    <property type="match status" value="1"/>
</dbReference>
<name>A0ABR7WDV0_9ACTN</name>
<feature type="domain" description="Adenosine deaminase" evidence="6">
    <location>
        <begin position="8"/>
        <end position="329"/>
    </location>
</feature>
<dbReference type="Proteomes" id="UP000602395">
    <property type="component" value="Unassembled WGS sequence"/>
</dbReference>
<evidence type="ECO:0000256" key="3">
    <source>
        <dbReference type="ARBA" id="ARBA00022833"/>
    </source>
</evidence>
<gene>
    <name evidence="7" type="ORF">IDF66_15340</name>
</gene>